<dbReference type="SUPFAM" id="SSF63829">
    <property type="entry name" value="Calcium-dependent phosphotriesterase"/>
    <property type="match status" value="1"/>
</dbReference>
<dbReference type="InterPro" id="IPR051344">
    <property type="entry name" value="Vgb"/>
</dbReference>
<comment type="caution">
    <text evidence="2">The sequence shown here is derived from an EMBL/GenBank/DDBJ whole genome shotgun (WGS) entry which is preliminary data.</text>
</comment>
<feature type="signal peptide" evidence="1">
    <location>
        <begin position="1"/>
        <end position="22"/>
    </location>
</feature>
<dbReference type="PANTHER" id="PTHR40274">
    <property type="entry name" value="VIRGINIAMYCIN B LYASE"/>
    <property type="match status" value="1"/>
</dbReference>
<dbReference type="AlphaFoldDB" id="A0A512CVX7"/>
<proteinExistence type="predicted"/>
<dbReference type="PANTHER" id="PTHR40274:SF3">
    <property type="entry name" value="VIRGINIAMYCIN B LYASE"/>
    <property type="match status" value="1"/>
</dbReference>
<keyword evidence="1" id="KW-0732">Signal</keyword>
<dbReference type="Gene3D" id="2.130.10.10">
    <property type="entry name" value="YVTN repeat-like/Quinoprotein amine dehydrogenase"/>
    <property type="match status" value="1"/>
</dbReference>
<dbReference type="InterPro" id="IPR048031">
    <property type="entry name" value="ScyD/ScyE-like"/>
</dbReference>
<accession>A0A512CVX7</accession>
<evidence type="ECO:0000313" key="2">
    <source>
        <dbReference type="EMBL" id="GEO28388.1"/>
    </source>
</evidence>
<evidence type="ECO:0008006" key="4">
    <source>
        <dbReference type="Google" id="ProtNLM"/>
    </source>
</evidence>
<dbReference type="NCBIfam" id="NF033206">
    <property type="entry name" value="ScyE_fam"/>
    <property type="match status" value="1"/>
</dbReference>
<dbReference type="Proteomes" id="UP000321534">
    <property type="component" value="Unassembled WGS sequence"/>
</dbReference>
<dbReference type="InterPro" id="IPR015943">
    <property type="entry name" value="WD40/YVTN_repeat-like_dom_sf"/>
</dbReference>
<evidence type="ECO:0000313" key="3">
    <source>
        <dbReference type="Proteomes" id="UP000321534"/>
    </source>
</evidence>
<dbReference type="RefSeq" id="WP_147062491.1">
    <property type="nucleotide sequence ID" value="NZ_BAAARO010000025.1"/>
</dbReference>
<reference evidence="2 3" key="1">
    <citation type="submission" date="2019-07" db="EMBL/GenBank/DDBJ databases">
        <title>Whole genome shotgun sequence of Terrabacter aerolatus NBRC 106305.</title>
        <authorList>
            <person name="Hosoyama A."/>
            <person name="Uohara A."/>
            <person name="Ohji S."/>
            <person name="Ichikawa N."/>
        </authorList>
    </citation>
    <scope>NUCLEOTIDE SEQUENCE [LARGE SCALE GENOMIC DNA]</scope>
    <source>
        <strain evidence="2 3">NBRC 106305</strain>
    </source>
</reference>
<dbReference type="EMBL" id="BJYX01000001">
    <property type="protein sequence ID" value="GEO28388.1"/>
    <property type="molecule type" value="Genomic_DNA"/>
</dbReference>
<sequence length="377" mass="38671">MTITIRAITAAVAACTTATALAAVTAADASAHPLGSAPGHSPKVLNSKVIAPFGMSVSGQDVWYTDGFVGTVNKISKGKDTVVTTGPQSEVAGIDVIQGGRTFAFTSSNDDHSATTLTIRTQGRPDVVADLSGYESRANPDGGATYGVVSGGTSCAPGELDAFFQNAFQLPATYRGHVDSHPYAVAYLGDGSWAVADAGGNDVLRVDRHGHVSTIAVLPPQPVTLSAAQVAGLGAPSCLAGATYNFEAVPTDVERGEDGRLWVSTLPGGPEDPSLGARGSVYTVNPWKHSVNRVATGFLGATDLAVGDDGSVYVAELFAGKVTRLKHGRTSTVVTTERPLSVEVKGRSLYVGTLADVSFGPSGPVVNAPGSITRYRL</sequence>
<gene>
    <name evidence="2" type="ORF">TAE01_01980</name>
</gene>
<name>A0A512CVX7_9MICO</name>
<evidence type="ECO:0000256" key="1">
    <source>
        <dbReference type="SAM" id="SignalP"/>
    </source>
</evidence>
<protein>
    <recommendedName>
        <fullName evidence="4">ScyD/ScyE family protein</fullName>
    </recommendedName>
</protein>
<dbReference type="OrthoDB" id="928769at2"/>
<keyword evidence="3" id="KW-1185">Reference proteome</keyword>
<organism evidence="2 3">
    <name type="scientific">Terrabacter aerolatus</name>
    <dbReference type="NCBI Taxonomy" id="422442"/>
    <lineage>
        <taxon>Bacteria</taxon>
        <taxon>Bacillati</taxon>
        <taxon>Actinomycetota</taxon>
        <taxon>Actinomycetes</taxon>
        <taxon>Micrococcales</taxon>
        <taxon>Intrasporangiaceae</taxon>
        <taxon>Terrabacter</taxon>
    </lineage>
</organism>
<feature type="chain" id="PRO_5039127323" description="ScyD/ScyE family protein" evidence="1">
    <location>
        <begin position="23"/>
        <end position="377"/>
    </location>
</feature>